<dbReference type="Gene3D" id="3.90.79.10">
    <property type="entry name" value="Nucleoside Triphosphate Pyrophosphohydrolase"/>
    <property type="match status" value="1"/>
</dbReference>
<dbReference type="KEGG" id="mfre:EXE63_27765"/>
<sequence length="204" mass="22029">MAEHDFVTESSETVYAGKIIALRLDEVQMPHGVVARREVVEHFGAVAVVALDDDDRVAMVYQYRHPVGRRLWEIPAGLLDVGGEAPALTAARELHEEAGLAAENWSVLADIVTSPGFSDESVRIFLATGLSEIGRPEAEHEEADLRLDWLPLAAAVQQVLAGEIVNSIAVAGILAAHAVSDRSTLRPADSPWTDLPHAFAARQD</sequence>
<dbReference type="Pfam" id="PF00293">
    <property type="entry name" value="NUDIX"/>
    <property type="match status" value="1"/>
</dbReference>
<dbReference type="PANTHER" id="PTHR11839:SF31">
    <property type="entry name" value="ADP-RIBOSE PYROPHOSPHATASE"/>
    <property type="match status" value="1"/>
</dbReference>
<gene>
    <name evidence="3" type="ORF">EXE63_27765</name>
</gene>
<dbReference type="AlphaFoldDB" id="A0A6H0S9G3"/>
<dbReference type="InterPro" id="IPR000086">
    <property type="entry name" value="NUDIX_hydrolase_dom"/>
</dbReference>
<dbReference type="Proteomes" id="UP000501849">
    <property type="component" value="Chromosome"/>
</dbReference>
<dbReference type="SUPFAM" id="SSF55811">
    <property type="entry name" value="Nudix"/>
    <property type="match status" value="1"/>
</dbReference>
<dbReference type="CDD" id="cd24158">
    <property type="entry name" value="NUDIX_ADPRase_Rv1700"/>
    <property type="match status" value="1"/>
</dbReference>
<accession>A0A6H0S9G3</accession>
<evidence type="ECO:0000313" key="3">
    <source>
        <dbReference type="EMBL" id="QIV84252.1"/>
    </source>
</evidence>
<dbReference type="EMBL" id="CP038799">
    <property type="protein sequence ID" value="QIV84252.1"/>
    <property type="molecule type" value="Genomic_DNA"/>
</dbReference>
<feature type="domain" description="Nudix hydrolase" evidence="2">
    <location>
        <begin position="41"/>
        <end position="172"/>
    </location>
</feature>
<name>A0A6H0S9G3_9MYCO</name>
<dbReference type="RefSeq" id="WP_168144596.1">
    <property type="nucleotide sequence ID" value="NZ_CBCSDT010000059.1"/>
</dbReference>
<dbReference type="GO" id="GO:0016787">
    <property type="term" value="F:hydrolase activity"/>
    <property type="evidence" value="ECO:0007669"/>
    <property type="project" value="UniProtKB-KW"/>
</dbReference>
<dbReference type="GO" id="GO:0005829">
    <property type="term" value="C:cytosol"/>
    <property type="evidence" value="ECO:0007669"/>
    <property type="project" value="TreeGrafter"/>
</dbReference>
<evidence type="ECO:0000256" key="1">
    <source>
        <dbReference type="ARBA" id="ARBA00022801"/>
    </source>
</evidence>
<dbReference type="PROSITE" id="PS51462">
    <property type="entry name" value="NUDIX"/>
    <property type="match status" value="1"/>
</dbReference>
<organism evidence="3 4">
    <name type="scientific">Mycolicibacterium frederiksbergense</name>
    <dbReference type="NCBI Taxonomy" id="117567"/>
    <lineage>
        <taxon>Bacteria</taxon>
        <taxon>Bacillati</taxon>
        <taxon>Actinomycetota</taxon>
        <taxon>Actinomycetes</taxon>
        <taxon>Mycobacteriales</taxon>
        <taxon>Mycobacteriaceae</taxon>
        <taxon>Mycolicibacterium</taxon>
    </lineage>
</organism>
<dbReference type="InterPro" id="IPR015797">
    <property type="entry name" value="NUDIX_hydrolase-like_dom_sf"/>
</dbReference>
<reference evidence="3 4" key="1">
    <citation type="submission" date="2019-04" db="EMBL/GenBank/DDBJ databases">
        <title>Draft, Whole-Genome Sequence of the Anthracene-degrading Mycobacterium frederiksbergense LB501T, Isolated from a Polycyclic Aromatic Hydrocarbon (PAH)-Contaminated Soil.</title>
        <authorList>
            <person name="Augelletti F."/>
        </authorList>
    </citation>
    <scope>NUCLEOTIDE SEQUENCE [LARGE SCALE GENOMIC DNA]</scope>
    <source>
        <strain evidence="3 4">LB 501T</strain>
    </source>
</reference>
<dbReference type="GO" id="GO:0006753">
    <property type="term" value="P:nucleoside phosphate metabolic process"/>
    <property type="evidence" value="ECO:0007669"/>
    <property type="project" value="TreeGrafter"/>
</dbReference>
<keyword evidence="4" id="KW-1185">Reference proteome</keyword>
<evidence type="ECO:0000313" key="4">
    <source>
        <dbReference type="Proteomes" id="UP000501849"/>
    </source>
</evidence>
<keyword evidence="1 3" id="KW-0378">Hydrolase</keyword>
<dbReference type="PANTHER" id="PTHR11839">
    <property type="entry name" value="UDP/ADP-SUGAR PYROPHOSPHATASE"/>
    <property type="match status" value="1"/>
</dbReference>
<proteinExistence type="predicted"/>
<evidence type="ECO:0000259" key="2">
    <source>
        <dbReference type="PROSITE" id="PS51462"/>
    </source>
</evidence>
<protein>
    <submittedName>
        <fullName evidence="3">NUDIX hydrolase</fullName>
    </submittedName>
</protein>
<dbReference type="GO" id="GO:0019693">
    <property type="term" value="P:ribose phosphate metabolic process"/>
    <property type="evidence" value="ECO:0007669"/>
    <property type="project" value="TreeGrafter"/>
</dbReference>